<organism evidence="1 2">
    <name type="scientific">Paraburkholderia tuberum</name>
    <dbReference type="NCBI Taxonomy" id="157910"/>
    <lineage>
        <taxon>Bacteria</taxon>
        <taxon>Pseudomonadati</taxon>
        <taxon>Pseudomonadota</taxon>
        <taxon>Betaproteobacteria</taxon>
        <taxon>Burkholderiales</taxon>
        <taxon>Burkholderiaceae</taxon>
        <taxon>Paraburkholderia</taxon>
    </lineage>
</organism>
<proteinExistence type="predicted"/>
<sequence length="39" mass="3994">MHALSQPIHAFPAQPATTAVAPSIRTVAVSLLADRVLAA</sequence>
<dbReference type="EMBL" id="FNKX01000001">
    <property type="protein sequence ID" value="SDQ89882.1"/>
    <property type="molecule type" value="Genomic_DNA"/>
</dbReference>
<evidence type="ECO:0000313" key="2">
    <source>
        <dbReference type="Proteomes" id="UP000199365"/>
    </source>
</evidence>
<reference evidence="2" key="1">
    <citation type="submission" date="2016-10" db="EMBL/GenBank/DDBJ databases">
        <authorList>
            <person name="Varghese N."/>
            <person name="Submissions S."/>
        </authorList>
    </citation>
    <scope>NUCLEOTIDE SEQUENCE [LARGE SCALE GENOMIC DNA]</scope>
    <source>
        <strain evidence="2">DUS833</strain>
    </source>
</reference>
<protein>
    <submittedName>
        <fullName evidence="1">Uncharacterized protein</fullName>
    </submittedName>
</protein>
<evidence type="ECO:0000313" key="1">
    <source>
        <dbReference type="EMBL" id="SDQ89882.1"/>
    </source>
</evidence>
<keyword evidence="2" id="KW-1185">Reference proteome</keyword>
<gene>
    <name evidence="1" type="ORF">SAMN05445850_2068</name>
</gene>
<dbReference type="STRING" id="157910.SAMN05445850_2068"/>
<dbReference type="Proteomes" id="UP000199365">
    <property type="component" value="Unassembled WGS sequence"/>
</dbReference>
<dbReference type="AlphaFoldDB" id="A0A1H1EMF1"/>
<accession>A0A1H1EMF1</accession>
<name>A0A1H1EMF1_9BURK</name>